<dbReference type="GO" id="GO:0006412">
    <property type="term" value="P:translation"/>
    <property type="evidence" value="ECO:0007669"/>
    <property type="project" value="UniProtKB-UniRule"/>
</dbReference>
<evidence type="ECO:0000256" key="4">
    <source>
        <dbReference type="ARBA" id="ARBA00022980"/>
    </source>
</evidence>
<evidence type="ECO:0000256" key="11">
    <source>
        <dbReference type="SAM" id="MobiDB-lite"/>
    </source>
</evidence>
<dbReference type="SUPFAM" id="SSF54843">
    <property type="entry name" value="Ribosomal protein L22"/>
    <property type="match status" value="1"/>
</dbReference>
<evidence type="ECO:0000256" key="3">
    <source>
        <dbReference type="ARBA" id="ARBA00022884"/>
    </source>
</evidence>
<dbReference type="Proteomes" id="UP000178991">
    <property type="component" value="Unassembled WGS sequence"/>
</dbReference>
<dbReference type="CDD" id="cd00336">
    <property type="entry name" value="Ribosomal_L22"/>
    <property type="match status" value="1"/>
</dbReference>
<protein>
    <recommendedName>
        <fullName evidence="6 7">Large ribosomal subunit protein uL22</fullName>
    </recommendedName>
</protein>
<accession>A0A1G2HJ04</accession>
<dbReference type="Gene3D" id="3.90.470.10">
    <property type="entry name" value="Ribosomal protein L22/L17"/>
    <property type="match status" value="1"/>
</dbReference>
<dbReference type="InterPro" id="IPR036394">
    <property type="entry name" value="Ribosomal_uL22_sf"/>
</dbReference>
<evidence type="ECO:0000313" key="12">
    <source>
        <dbReference type="EMBL" id="OGZ62389.1"/>
    </source>
</evidence>
<evidence type="ECO:0000256" key="5">
    <source>
        <dbReference type="ARBA" id="ARBA00023274"/>
    </source>
</evidence>
<evidence type="ECO:0000256" key="2">
    <source>
        <dbReference type="ARBA" id="ARBA00022730"/>
    </source>
</evidence>
<evidence type="ECO:0000256" key="1">
    <source>
        <dbReference type="ARBA" id="ARBA00009451"/>
    </source>
</evidence>
<evidence type="ECO:0000256" key="7">
    <source>
        <dbReference type="HAMAP-Rule" id="MF_01331"/>
    </source>
</evidence>
<name>A0A1G2HJ04_9BACT</name>
<evidence type="ECO:0000256" key="8">
    <source>
        <dbReference type="RuleBase" id="RU004005"/>
    </source>
</evidence>
<dbReference type="PANTHER" id="PTHR13501">
    <property type="entry name" value="CHLOROPLAST 50S RIBOSOMAL PROTEIN L22-RELATED"/>
    <property type="match status" value="1"/>
</dbReference>
<dbReference type="EMBL" id="MHOL01000022">
    <property type="protein sequence ID" value="OGZ62389.1"/>
    <property type="molecule type" value="Genomic_DNA"/>
</dbReference>
<comment type="caution">
    <text evidence="12">The sequence shown here is derived from an EMBL/GenBank/DDBJ whole genome shotgun (WGS) entry which is preliminary data.</text>
</comment>
<comment type="function">
    <text evidence="7">The globular domain of the protein is located near the polypeptide exit tunnel on the outside of the subunit, while an extended beta-hairpin is found that lines the wall of the exit tunnel in the center of the 70S ribosome.</text>
</comment>
<evidence type="ECO:0000313" key="13">
    <source>
        <dbReference type="Proteomes" id="UP000178991"/>
    </source>
</evidence>
<dbReference type="HAMAP" id="MF_01331_B">
    <property type="entry name" value="Ribosomal_uL22_B"/>
    <property type="match status" value="1"/>
</dbReference>
<keyword evidence="3 7" id="KW-0694">RNA-binding</keyword>
<dbReference type="InterPro" id="IPR047867">
    <property type="entry name" value="Ribosomal_uL22_bac/org-type"/>
</dbReference>
<comment type="similarity">
    <text evidence="1 7 8">Belongs to the universal ribosomal protein uL22 family.</text>
</comment>
<dbReference type="GO" id="GO:0022625">
    <property type="term" value="C:cytosolic large ribosomal subunit"/>
    <property type="evidence" value="ECO:0007669"/>
    <property type="project" value="TreeGrafter"/>
</dbReference>
<dbReference type="InterPro" id="IPR001063">
    <property type="entry name" value="Ribosomal_uL22"/>
</dbReference>
<proteinExistence type="inferred from homology"/>
<dbReference type="PANTHER" id="PTHR13501:SF8">
    <property type="entry name" value="LARGE RIBOSOMAL SUBUNIT PROTEIN UL22M"/>
    <property type="match status" value="1"/>
</dbReference>
<comment type="subunit">
    <text evidence="7 9">Part of the 50S ribosomal subunit.</text>
</comment>
<evidence type="ECO:0000256" key="10">
    <source>
        <dbReference type="RuleBase" id="RU004008"/>
    </source>
</evidence>
<reference evidence="12 13" key="1">
    <citation type="journal article" date="2016" name="Nat. Commun.">
        <title>Thousands of microbial genomes shed light on interconnected biogeochemical processes in an aquifer system.</title>
        <authorList>
            <person name="Anantharaman K."/>
            <person name="Brown C.T."/>
            <person name="Hug L.A."/>
            <person name="Sharon I."/>
            <person name="Castelle C.J."/>
            <person name="Probst A.J."/>
            <person name="Thomas B.C."/>
            <person name="Singh A."/>
            <person name="Wilkins M.J."/>
            <person name="Karaoz U."/>
            <person name="Brodie E.L."/>
            <person name="Williams K.H."/>
            <person name="Hubbard S.S."/>
            <person name="Banfield J.F."/>
        </authorList>
    </citation>
    <scope>NUCLEOTIDE SEQUENCE [LARGE SCALE GENOMIC DNA]</scope>
</reference>
<dbReference type="InterPro" id="IPR005727">
    <property type="entry name" value="Ribosomal_uL22_bac/chlpt-type"/>
</dbReference>
<feature type="compositionally biased region" description="Basic residues" evidence="11">
    <location>
        <begin position="150"/>
        <end position="160"/>
    </location>
</feature>
<evidence type="ECO:0000256" key="9">
    <source>
        <dbReference type="RuleBase" id="RU004006"/>
    </source>
</evidence>
<sequence>MDRIEGGVMIFASLIIIMEVKASLNNLRTAPRKVRQVVDLVRNKSISEARNLLEFTVKKSSEPVLKLLNSAVSSAVHDFKLNEVDLYVSKITVDEGPKLKRWHAMSRGRAYPIIKRTSNINLILSEVNQTEKGKKNKKSKIKMQNDNAKLKNKKRAKRDT</sequence>
<keyword evidence="4 7" id="KW-0689">Ribosomal protein</keyword>
<evidence type="ECO:0000256" key="6">
    <source>
        <dbReference type="ARBA" id="ARBA00035207"/>
    </source>
</evidence>
<keyword evidence="5 7" id="KW-0687">Ribonucleoprotein</keyword>
<organism evidence="12 13">
    <name type="scientific">Candidatus Staskawiczbacteria bacterium RIFCSPHIGHO2_01_FULL_34_27</name>
    <dbReference type="NCBI Taxonomy" id="1802199"/>
    <lineage>
        <taxon>Bacteria</taxon>
        <taxon>Candidatus Staskawicziibacteriota</taxon>
    </lineage>
</organism>
<dbReference type="Pfam" id="PF00237">
    <property type="entry name" value="Ribosomal_L22"/>
    <property type="match status" value="1"/>
</dbReference>
<dbReference type="GO" id="GO:0019843">
    <property type="term" value="F:rRNA binding"/>
    <property type="evidence" value="ECO:0007669"/>
    <property type="project" value="UniProtKB-UniRule"/>
</dbReference>
<dbReference type="GO" id="GO:0003735">
    <property type="term" value="F:structural constituent of ribosome"/>
    <property type="evidence" value="ECO:0007669"/>
    <property type="project" value="InterPro"/>
</dbReference>
<feature type="region of interest" description="Disordered" evidence="11">
    <location>
        <begin position="131"/>
        <end position="160"/>
    </location>
</feature>
<keyword evidence="2 7" id="KW-0699">rRNA-binding</keyword>
<comment type="function">
    <text evidence="7 10">This protein binds specifically to 23S rRNA; its binding is stimulated by other ribosomal proteins, e.g., L4, L17, and L20. It is important during the early stages of 50S assembly. It makes multiple contacts with different domains of the 23S rRNA in the assembled 50S subunit and ribosome.</text>
</comment>
<dbReference type="AlphaFoldDB" id="A0A1G2HJ04"/>
<dbReference type="NCBIfam" id="TIGR01044">
    <property type="entry name" value="rplV_bact"/>
    <property type="match status" value="1"/>
</dbReference>
<gene>
    <name evidence="7" type="primary">rplV</name>
    <name evidence="12" type="ORF">A2639_00935</name>
</gene>